<organism evidence="1">
    <name type="scientific">bioreactor metagenome</name>
    <dbReference type="NCBI Taxonomy" id="1076179"/>
    <lineage>
        <taxon>unclassified sequences</taxon>
        <taxon>metagenomes</taxon>
        <taxon>ecological metagenomes</taxon>
    </lineage>
</organism>
<protein>
    <recommendedName>
        <fullName evidence="2">Ribbon-helix-helix protein CopG domain-containing protein</fullName>
    </recommendedName>
</protein>
<dbReference type="AlphaFoldDB" id="A0A644UGQ0"/>
<dbReference type="CDD" id="cd22231">
    <property type="entry name" value="RHH_NikR_HicB-like"/>
    <property type="match status" value="1"/>
</dbReference>
<dbReference type="EMBL" id="VSSQ01000113">
    <property type="protein sequence ID" value="MPL78071.1"/>
    <property type="molecule type" value="Genomic_DNA"/>
</dbReference>
<proteinExistence type="predicted"/>
<sequence length="111" mass="12653">MISTKEKKPESKTIGTKLAKIEYDEINELVNNGLFLSGSDFVRDAVREKLRRIKVIKIRDIDYDTAKKEVLGYYKSFGEAYISEVADNLELDLQLVAKIVQNLIKEGKLGE</sequence>
<evidence type="ECO:0008006" key="2">
    <source>
        <dbReference type="Google" id="ProtNLM"/>
    </source>
</evidence>
<reference evidence="1" key="1">
    <citation type="submission" date="2019-08" db="EMBL/GenBank/DDBJ databases">
        <authorList>
            <person name="Kucharzyk K."/>
            <person name="Murdoch R.W."/>
            <person name="Higgins S."/>
            <person name="Loffler F."/>
        </authorList>
    </citation>
    <scope>NUCLEOTIDE SEQUENCE</scope>
</reference>
<evidence type="ECO:0000313" key="1">
    <source>
        <dbReference type="EMBL" id="MPL78071.1"/>
    </source>
</evidence>
<name>A0A644UGQ0_9ZZZZ</name>
<comment type="caution">
    <text evidence="1">The sequence shown here is derived from an EMBL/GenBank/DDBJ whole genome shotgun (WGS) entry which is preliminary data.</text>
</comment>
<gene>
    <name evidence="1" type="ORF">SDC9_23932</name>
</gene>
<accession>A0A644UGQ0</accession>